<protein>
    <submittedName>
        <fullName evidence="1">Uncharacterized protein</fullName>
    </submittedName>
</protein>
<dbReference type="STRING" id="395961.Cyan7425_3003"/>
<accession>B8HLX8</accession>
<proteinExistence type="predicted"/>
<sequence>MLKQIMNITRIAIGSICVLLGVVGLVLPLLVGIPCLALAVACFSSLEK</sequence>
<reference evidence="1" key="1">
    <citation type="submission" date="2009-01" db="EMBL/GenBank/DDBJ databases">
        <title>Complete sequence of chromosome Cyanothece sp. PCC 7425.</title>
        <authorList>
            <consortium name="US DOE Joint Genome Institute"/>
            <person name="Lucas S."/>
            <person name="Copeland A."/>
            <person name="Lapidus A."/>
            <person name="Glavina del Rio T."/>
            <person name="Dalin E."/>
            <person name="Tice H."/>
            <person name="Bruce D."/>
            <person name="Goodwin L."/>
            <person name="Pitluck S."/>
            <person name="Sims D."/>
            <person name="Meineke L."/>
            <person name="Brettin T."/>
            <person name="Detter J.C."/>
            <person name="Han C."/>
            <person name="Larimer F."/>
            <person name="Land M."/>
            <person name="Hauser L."/>
            <person name="Kyrpides N."/>
            <person name="Ovchinnikova G."/>
            <person name="Liberton M."/>
            <person name="Stoeckel J."/>
            <person name="Banerjee A."/>
            <person name="Singh A."/>
            <person name="Page L."/>
            <person name="Sato H."/>
            <person name="Zhao L."/>
            <person name="Sherman L."/>
            <person name="Pakrasi H."/>
            <person name="Richardson P."/>
        </authorList>
    </citation>
    <scope>NUCLEOTIDE SEQUENCE</scope>
    <source>
        <strain evidence="1">PCC 7425</strain>
    </source>
</reference>
<dbReference type="HOGENOM" id="CLU_207358_0_0_3"/>
<gene>
    <name evidence="1" type="ordered locus">Cyan7425_3003</name>
</gene>
<name>B8HLX8_CYAP4</name>
<dbReference type="KEGG" id="cyn:Cyan7425_3003"/>
<dbReference type="EMBL" id="CP001344">
    <property type="protein sequence ID" value="ACL45338.1"/>
    <property type="molecule type" value="Genomic_DNA"/>
</dbReference>
<organism evidence="1">
    <name type="scientific">Cyanothece sp. (strain PCC 7425 / ATCC 29141)</name>
    <dbReference type="NCBI Taxonomy" id="395961"/>
    <lineage>
        <taxon>Bacteria</taxon>
        <taxon>Bacillati</taxon>
        <taxon>Cyanobacteriota</taxon>
        <taxon>Cyanophyceae</taxon>
        <taxon>Gomontiellales</taxon>
        <taxon>Cyanothecaceae</taxon>
        <taxon>Cyanothece</taxon>
    </lineage>
</organism>
<evidence type="ECO:0000313" key="1">
    <source>
        <dbReference type="EMBL" id="ACL45338.1"/>
    </source>
</evidence>
<dbReference type="AlphaFoldDB" id="B8HLX8"/>